<dbReference type="InterPro" id="IPR000644">
    <property type="entry name" value="CBS_dom"/>
</dbReference>
<evidence type="ECO:0000313" key="5">
    <source>
        <dbReference type="Proteomes" id="UP001526430"/>
    </source>
</evidence>
<accession>A0ABT3NXF1</accession>
<feature type="domain" description="CBS" evidence="3">
    <location>
        <begin position="18"/>
        <end position="73"/>
    </location>
</feature>
<dbReference type="InterPro" id="IPR046342">
    <property type="entry name" value="CBS_dom_sf"/>
</dbReference>
<dbReference type="SUPFAM" id="SSF54631">
    <property type="entry name" value="CBS-domain pair"/>
    <property type="match status" value="1"/>
</dbReference>
<dbReference type="RefSeq" id="WP_301590928.1">
    <property type="nucleotide sequence ID" value="NZ_JAPFQI010000011.1"/>
</dbReference>
<dbReference type="Proteomes" id="UP001526430">
    <property type="component" value="Unassembled WGS sequence"/>
</dbReference>
<dbReference type="EMBL" id="JAPFQI010000011">
    <property type="protein sequence ID" value="MCW8086803.1"/>
    <property type="molecule type" value="Genomic_DNA"/>
</dbReference>
<evidence type="ECO:0000256" key="2">
    <source>
        <dbReference type="PROSITE-ProRule" id="PRU00703"/>
    </source>
</evidence>
<dbReference type="PANTHER" id="PTHR43080">
    <property type="entry name" value="CBS DOMAIN-CONTAINING PROTEIN CBSX3, MITOCHONDRIAL"/>
    <property type="match status" value="1"/>
</dbReference>
<feature type="domain" description="CBS" evidence="3">
    <location>
        <begin position="80"/>
        <end position="140"/>
    </location>
</feature>
<comment type="caution">
    <text evidence="4">The sequence shown here is derived from an EMBL/GenBank/DDBJ whole genome shotgun (WGS) entry which is preliminary data.</text>
</comment>
<dbReference type="PANTHER" id="PTHR43080:SF2">
    <property type="entry name" value="CBS DOMAIN-CONTAINING PROTEIN"/>
    <property type="match status" value="1"/>
</dbReference>
<dbReference type="InterPro" id="IPR051257">
    <property type="entry name" value="Diverse_CBS-Domain"/>
</dbReference>
<gene>
    <name evidence="4" type="ORF">OF850_14295</name>
</gene>
<dbReference type="Pfam" id="PF10335">
    <property type="entry name" value="DUF294_C"/>
    <property type="match status" value="1"/>
</dbReference>
<name>A0ABT3NXF1_9PROT</name>
<evidence type="ECO:0000259" key="3">
    <source>
        <dbReference type="PROSITE" id="PS51371"/>
    </source>
</evidence>
<dbReference type="Pfam" id="PF00571">
    <property type="entry name" value="CBS"/>
    <property type="match status" value="2"/>
</dbReference>
<dbReference type="SMART" id="SM00116">
    <property type="entry name" value="CBS"/>
    <property type="match status" value="2"/>
</dbReference>
<evidence type="ECO:0000313" key="4">
    <source>
        <dbReference type="EMBL" id="MCW8086803.1"/>
    </source>
</evidence>
<dbReference type="InterPro" id="IPR005105">
    <property type="entry name" value="GlnD_Uridyltrans_N"/>
</dbReference>
<dbReference type="Gene3D" id="3.10.580.10">
    <property type="entry name" value="CBS-domain"/>
    <property type="match status" value="1"/>
</dbReference>
<sequence>MAEVSPALRVTLPVAAAMRPVPPALPPDAPLAEAVRAMAIDSAVLAVDAEGRPLGILTERDVARRVAFRLPPETPLGAAMTAPLITCEADSHLWRAIALLRAHALRHLPVLDRAGRCVGMLHRQEVLAAVAGRTLSHLDALAGDDAAVKAAQAGLARSLLAEGVAAPDIVRLVSGINLDLHRRVMARALRAHGAPPVGITLLVMGSAGRGESLLRPDQDNGLLLEAYGEEARPAVDAWFPAFAETLNAGLEEAGFPLCTGGIMARNAAWRGTRMEWAARFGQWARQRAGEALLHAGIAFDFIGVDTAGSVAGNPAAELRRALGPMLRAQSALLGAMAAQDRQLTVALNPWGGFRRDRGGRTDLKLGGLMPLVAATRLLALQHGVEETGTPERLVALAARGALKEGEAEGLHGAHAALLGAVLQQQLLDHEAGRMPGSRVAIAALPRAEQDRLREALRAVRRFTKAAFAGFTGEVW</sequence>
<protein>
    <submittedName>
        <fullName evidence="4">DUF294 nucleotidyltransferase-like domain-containing protein</fullName>
    </submittedName>
</protein>
<dbReference type="InterPro" id="IPR018821">
    <property type="entry name" value="DUF294_put_nucleoTrafse_sb-bd"/>
</dbReference>
<dbReference type="PROSITE" id="PS51371">
    <property type="entry name" value="CBS"/>
    <property type="match status" value="2"/>
</dbReference>
<keyword evidence="5" id="KW-1185">Reference proteome</keyword>
<reference evidence="4 5" key="1">
    <citation type="submission" date="2022-10" db="EMBL/GenBank/DDBJ databases">
        <title>Roseococcus glaciei nov., sp. nov., isolated from glacier.</title>
        <authorList>
            <person name="Liu Q."/>
            <person name="Xin Y.-H."/>
        </authorList>
    </citation>
    <scope>NUCLEOTIDE SEQUENCE [LARGE SCALE GENOMIC DNA]</scope>
    <source>
        <strain evidence="4 5">MDT2-1-1</strain>
    </source>
</reference>
<proteinExistence type="predicted"/>
<organism evidence="4 5">
    <name type="scientific">Sabulicella glaciei</name>
    <dbReference type="NCBI Taxonomy" id="2984948"/>
    <lineage>
        <taxon>Bacteria</taxon>
        <taxon>Pseudomonadati</taxon>
        <taxon>Pseudomonadota</taxon>
        <taxon>Alphaproteobacteria</taxon>
        <taxon>Acetobacterales</taxon>
        <taxon>Acetobacteraceae</taxon>
        <taxon>Sabulicella</taxon>
    </lineage>
</organism>
<dbReference type="CDD" id="cd05401">
    <property type="entry name" value="NT_GlnE_GlnD_like"/>
    <property type="match status" value="1"/>
</dbReference>
<keyword evidence="1 2" id="KW-0129">CBS domain</keyword>
<dbReference type="Pfam" id="PF03445">
    <property type="entry name" value="DUF294"/>
    <property type="match status" value="1"/>
</dbReference>
<evidence type="ECO:0000256" key="1">
    <source>
        <dbReference type="ARBA" id="ARBA00023122"/>
    </source>
</evidence>